<evidence type="ECO:0000313" key="16">
    <source>
        <dbReference type="EMBL" id="KAF7285049.1"/>
    </source>
</evidence>
<dbReference type="Gene3D" id="1.10.630.10">
    <property type="entry name" value="Cytochrome P450"/>
    <property type="match status" value="1"/>
</dbReference>
<evidence type="ECO:0000256" key="9">
    <source>
        <dbReference type="ARBA" id="ARBA00023002"/>
    </source>
</evidence>
<evidence type="ECO:0000256" key="14">
    <source>
        <dbReference type="RuleBase" id="RU000461"/>
    </source>
</evidence>
<dbReference type="CDD" id="cd11056">
    <property type="entry name" value="CYP6-like"/>
    <property type="match status" value="1"/>
</dbReference>
<evidence type="ECO:0000256" key="5">
    <source>
        <dbReference type="ARBA" id="ARBA00022617"/>
    </source>
</evidence>
<dbReference type="InterPro" id="IPR001128">
    <property type="entry name" value="Cyt_P450"/>
</dbReference>
<keyword evidence="17" id="KW-1185">Reference proteome</keyword>
<dbReference type="PRINTS" id="PR00385">
    <property type="entry name" value="P450"/>
</dbReference>
<dbReference type="Proteomes" id="UP000625711">
    <property type="component" value="Unassembled WGS sequence"/>
</dbReference>
<dbReference type="GO" id="GO:0005789">
    <property type="term" value="C:endoplasmic reticulum membrane"/>
    <property type="evidence" value="ECO:0007669"/>
    <property type="project" value="UniProtKB-SubCell"/>
</dbReference>
<dbReference type="PROSITE" id="PS00086">
    <property type="entry name" value="CYTOCHROME_P450"/>
    <property type="match status" value="1"/>
</dbReference>
<evidence type="ECO:0000256" key="10">
    <source>
        <dbReference type="ARBA" id="ARBA00023004"/>
    </source>
</evidence>
<evidence type="ECO:0000313" key="17">
    <source>
        <dbReference type="Proteomes" id="UP000625711"/>
    </source>
</evidence>
<keyword evidence="12 15" id="KW-0472">Membrane</keyword>
<dbReference type="OrthoDB" id="2789670at2759"/>
<gene>
    <name evidence="16" type="ORF">GWI33_012354</name>
</gene>
<keyword evidence="10 13" id="KW-0408">Iron</keyword>
<evidence type="ECO:0000256" key="1">
    <source>
        <dbReference type="ARBA" id="ARBA00001971"/>
    </source>
</evidence>
<evidence type="ECO:0008006" key="18">
    <source>
        <dbReference type="Google" id="ProtNLM"/>
    </source>
</evidence>
<comment type="caution">
    <text evidence="16">The sequence shown here is derived from an EMBL/GenBank/DDBJ whole genome shotgun (WGS) entry which is preliminary data.</text>
</comment>
<keyword evidence="6 13" id="KW-0479">Metal-binding</keyword>
<dbReference type="PRINTS" id="PR00463">
    <property type="entry name" value="EP450I"/>
</dbReference>
<feature type="transmembrane region" description="Helical" evidence="15">
    <location>
        <begin position="6"/>
        <end position="28"/>
    </location>
</feature>
<keyword evidence="15" id="KW-1133">Transmembrane helix</keyword>
<evidence type="ECO:0000256" key="13">
    <source>
        <dbReference type="PIRSR" id="PIRSR602401-1"/>
    </source>
</evidence>
<dbReference type="EMBL" id="JAACXV010000062">
    <property type="protein sequence ID" value="KAF7285049.1"/>
    <property type="molecule type" value="Genomic_DNA"/>
</dbReference>
<organism evidence="16 17">
    <name type="scientific">Rhynchophorus ferrugineus</name>
    <name type="common">Red palm weevil</name>
    <name type="synonym">Curculio ferrugineus</name>
    <dbReference type="NCBI Taxonomy" id="354439"/>
    <lineage>
        <taxon>Eukaryota</taxon>
        <taxon>Metazoa</taxon>
        <taxon>Ecdysozoa</taxon>
        <taxon>Arthropoda</taxon>
        <taxon>Hexapoda</taxon>
        <taxon>Insecta</taxon>
        <taxon>Pterygota</taxon>
        <taxon>Neoptera</taxon>
        <taxon>Endopterygota</taxon>
        <taxon>Coleoptera</taxon>
        <taxon>Polyphaga</taxon>
        <taxon>Cucujiformia</taxon>
        <taxon>Curculionidae</taxon>
        <taxon>Dryophthorinae</taxon>
        <taxon>Rhynchophorus</taxon>
    </lineage>
</organism>
<evidence type="ECO:0000256" key="3">
    <source>
        <dbReference type="ARBA" id="ARBA00004406"/>
    </source>
</evidence>
<dbReference type="AlphaFoldDB" id="A0A834IRH6"/>
<evidence type="ECO:0000256" key="7">
    <source>
        <dbReference type="ARBA" id="ARBA00022824"/>
    </source>
</evidence>
<keyword evidence="11 14" id="KW-0503">Monooxygenase</keyword>
<feature type="binding site" description="axial binding residue" evidence="13">
    <location>
        <position position="451"/>
    </location>
    <ligand>
        <name>heme</name>
        <dbReference type="ChEBI" id="CHEBI:30413"/>
    </ligand>
    <ligandPart>
        <name>Fe</name>
        <dbReference type="ChEBI" id="CHEBI:18248"/>
    </ligandPart>
</feature>
<keyword evidence="15" id="KW-0812">Transmembrane</keyword>
<dbReference type="InterPro" id="IPR017972">
    <property type="entry name" value="Cyt_P450_CS"/>
</dbReference>
<evidence type="ECO:0000256" key="8">
    <source>
        <dbReference type="ARBA" id="ARBA00022848"/>
    </source>
</evidence>
<dbReference type="FunFam" id="1.10.630.10:FF:000042">
    <property type="entry name" value="Cytochrome P450"/>
    <property type="match status" value="1"/>
</dbReference>
<reference evidence="16" key="1">
    <citation type="submission" date="2020-08" db="EMBL/GenBank/DDBJ databases">
        <title>Genome sequencing and assembly of the red palm weevil Rhynchophorus ferrugineus.</title>
        <authorList>
            <person name="Dias G.B."/>
            <person name="Bergman C.M."/>
            <person name="Manee M."/>
        </authorList>
    </citation>
    <scope>NUCLEOTIDE SEQUENCE</scope>
    <source>
        <strain evidence="16">AA-2017</strain>
        <tissue evidence="16">Whole larva</tissue>
    </source>
</reference>
<dbReference type="InterPro" id="IPR036396">
    <property type="entry name" value="Cyt_P450_sf"/>
</dbReference>
<evidence type="ECO:0000256" key="15">
    <source>
        <dbReference type="SAM" id="Phobius"/>
    </source>
</evidence>
<evidence type="ECO:0000256" key="11">
    <source>
        <dbReference type="ARBA" id="ARBA00023033"/>
    </source>
</evidence>
<dbReference type="PANTHER" id="PTHR24292:SF100">
    <property type="entry name" value="CYTOCHROME P450 6A16, ISOFORM B-RELATED"/>
    <property type="match status" value="1"/>
</dbReference>
<accession>A0A834IRH6</accession>
<comment type="similarity">
    <text evidence="4 14">Belongs to the cytochrome P450 family.</text>
</comment>
<dbReference type="Pfam" id="PF00067">
    <property type="entry name" value="p450"/>
    <property type="match status" value="1"/>
</dbReference>
<dbReference type="InterPro" id="IPR050476">
    <property type="entry name" value="Insect_CytP450_Detox"/>
</dbReference>
<dbReference type="InterPro" id="IPR002401">
    <property type="entry name" value="Cyt_P450_E_grp-I"/>
</dbReference>
<protein>
    <recommendedName>
        <fullName evidence="18">Cytochrome P450</fullName>
    </recommendedName>
</protein>
<dbReference type="GO" id="GO:0016705">
    <property type="term" value="F:oxidoreductase activity, acting on paired donors, with incorporation or reduction of molecular oxygen"/>
    <property type="evidence" value="ECO:0007669"/>
    <property type="project" value="InterPro"/>
</dbReference>
<dbReference type="PANTHER" id="PTHR24292">
    <property type="entry name" value="CYTOCHROME P450"/>
    <property type="match status" value="1"/>
</dbReference>
<keyword evidence="7" id="KW-0256">Endoplasmic reticulum</keyword>
<sequence length="505" mass="59095">MSVLDIQSILLNIVIVTLLLFLSIYLYFKYSYTYWSRRGIPHIKPKFPLGNNDQISPEATSYNIETLEWYKEFKGRGLKCGGAWSWAKPVLLIIDPDYIKDVLLKDFNYFMDRDMFSNPIHDKKNESLFVVKKDEWRNMRQKLSPVFTSAKMKVIFHTIMECSKPMIEKIEELERKKADIHIKDIVASFNIDIIGRVALGLESNCFADENSKFRQMAKEFVKVDFGRSIRLLMSRICEKTAQRLGINNVPTIMTEFFSSVIENNIEARRKYNIHRIDFLDLMMEVMDSTKDDKNPFTYDNLIANIILFFIAGFDTSTTTVHLALYELSRNPELQEKTRTEIMKVLEKYDGEITIEGLKEMTYLKQVIDETLRLYTPVQTLSRITTQSYTFKDSNITLEKDTTVLIPTMALHRDSDYYPDPERFDPERFNTEKKITRNPYVYLPFGNGPRNCIGMRLGIMQSSIAIIQIIKNFRLSLSPLTDKVTLRHGVFLLQTNEEVYLRVERI</sequence>
<keyword evidence="8" id="KW-0492">Microsome</keyword>
<dbReference type="SUPFAM" id="SSF48264">
    <property type="entry name" value="Cytochrome P450"/>
    <property type="match status" value="1"/>
</dbReference>
<comment type="cofactor">
    <cofactor evidence="1 13">
        <name>heme</name>
        <dbReference type="ChEBI" id="CHEBI:30413"/>
    </cofactor>
</comment>
<comment type="subcellular location">
    <subcellularLocation>
        <location evidence="3">Endoplasmic reticulum membrane</location>
        <topology evidence="3">Peripheral membrane protein</topology>
    </subcellularLocation>
    <subcellularLocation>
        <location evidence="2">Microsome membrane</location>
        <topology evidence="2">Peripheral membrane protein</topology>
    </subcellularLocation>
</comment>
<dbReference type="GO" id="GO:0005506">
    <property type="term" value="F:iron ion binding"/>
    <property type="evidence" value="ECO:0007669"/>
    <property type="project" value="InterPro"/>
</dbReference>
<evidence type="ECO:0000256" key="12">
    <source>
        <dbReference type="ARBA" id="ARBA00023136"/>
    </source>
</evidence>
<keyword evidence="5 13" id="KW-0349">Heme</keyword>
<evidence type="ECO:0000256" key="6">
    <source>
        <dbReference type="ARBA" id="ARBA00022723"/>
    </source>
</evidence>
<proteinExistence type="inferred from homology"/>
<keyword evidence="9 14" id="KW-0560">Oxidoreductase</keyword>
<dbReference type="GO" id="GO:0004497">
    <property type="term" value="F:monooxygenase activity"/>
    <property type="evidence" value="ECO:0007669"/>
    <property type="project" value="UniProtKB-KW"/>
</dbReference>
<name>A0A834IRH6_RHYFE</name>
<evidence type="ECO:0000256" key="4">
    <source>
        <dbReference type="ARBA" id="ARBA00010617"/>
    </source>
</evidence>
<dbReference type="GO" id="GO:0020037">
    <property type="term" value="F:heme binding"/>
    <property type="evidence" value="ECO:0007669"/>
    <property type="project" value="InterPro"/>
</dbReference>
<evidence type="ECO:0000256" key="2">
    <source>
        <dbReference type="ARBA" id="ARBA00004174"/>
    </source>
</evidence>